<name>A0A655DZI6_SALET</name>
<accession>A0A655DZI6</accession>
<dbReference type="Proteomes" id="UP000042394">
    <property type="component" value="Unassembled WGS sequence"/>
</dbReference>
<organism evidence="1 2">
    <name type="scientific">Salmonella enterica subsp. enterica serovar Bovismorbificans</name>
    <dbReference type="NCBI Taxonomy" id="58097"/>
    <lineage>
        <taxon>Bacteria</taxon>
        <taxon>Pseudomonadati</taxon>
        <taxon>Pseudomonadota</taxon>
        <taxon>Gammaproteobacteria</taxon>
        <taxon>Enterobacterales</taxon>
        <taxon>Enterobacteriaceae</taxon>
        <taxon>Salmonella</taxon>
    </lineage>
</organism>
<proteinExistence type="predicted"/>
<protein>
    <submittedName>
        <fullName evidence="1">Uncharacterized protein</fullName>
    </submittedName>
</protein>
<gene>
    <name evidence="1" type="ORF">ERS008207_03830</name>
</gene>
<evidence type="ECO:0000313" key="2">
    <source>
        <dbReference type="Proteomes" id="UP000042394"/>
    </source>
</evidence>
<evidence type="ECO:0000313" key="1">
    <source>
        <dbReference type="EMBL" id="CNU93041.1"/>
    </source>
</evidence>
<sequence>MPPAVIAATVAEPSAIRRTAAIDHAINSGETLVSCIIEAMYLSTPLSTSTCLNAPPPPMISSIMAIILMEETSVSLI</sequence>
<dbReference type="EMBL" id="CQPD01000047">
    <property type="protein sequence ID" value="CNU93041.1"/>
    <property type="molecule type" value="Genomic_DNA"/>
</dbReference>
<reference evidence="1 2" key="1">
    <citation type="submission" date="2015-03" db="EMBL/GenBank/DDBJ databases">
        <authorList>
            <consortium name="Pathogen Informatics"/>
        </authorList>
    </citation>
    <scope>NUCLEOTIDE SEQUENCE [LARGE SCALE GENOMIC DNA]</scope>
    <source>
        <strain evidence="1 2">D4891</strain>
    </source>
</reference>
<dbReference type="AlphaFoldDB" id="A0A655DZI6"/>